<evidence type="ECO:0000313" key="2">
    <source>
        <dbReference type="EMBL" id="ALO24716.1"/>
    </source>
</evidence>
<keyword evidence="3" id="KW-0614">Plasmid</keyword>
<dbReference type="PATRIC" id="fig|280505.15.peg.349"/>
<dbReference type="AlphaFoldDB" id="A0A0S2IM25"/>
<evidence type="ECO:0000313" key="3">
    <source>
        <dbReference type="EMBL" id="ALO28613.1"/>
    </source>
</evidence>
<reference evidence="2 4" key="1">
    <citation type="journal article" date="2015" name="PLoS Negl. Trop. Dis.">
        <title>Distribution of Plasmids in Distinct Leptospira Pathogenic Species.</title>
        <authorList>
            <person name="Wang Y."/>
            <person name="Zhuang X."/>
            <person name="Zhong Y."/>
            <person name="Zhang C."/>
            <person name="Zhang Y."/>
            <person name="Zeng L."/>
            <person name="Zhu Y."/>
            <person name="He P."/>
            <person name="Dong K."/>
            <person name="Pal U."/>
            <person name="Guo X."/>
            <person name="Qin J."/>
        </authorList>
    </citation>
    <scope>NUCLEOTIDE SEQUENCE [LARGE SCALE GENOMIC DNA]</scope>
    <source>
        <strain evidence="2 4">56604</strain>
        <plasmid evidence="3">lbp2</plasmid>
        <plasmid evidence="4">Plasmid lbp2</plasmid>
    </source>
</reference>
<sequence length="39" mass="4375">MFFIRLTSHLPKSETQSSDHTPISTTGKSEYSKNNMSSV</sequence>
<name>A0A0S2IM25_LEPBO</name>
<feature type="region of interest" description="Disordered" evidence="1">
    <location>
        <begin position="1"/>
        <end position="39"/>
    </location>
</feature>
<dbReference type="EMBL" id="CP012029">
    <property type="protein sequence ID" value="ALO24716.1"/>
    <property type="molecule type" value="Genomic_DNA"/>
</dbReference>
<accession>A0A0S2IM25</accession>
<dbReference type="Proteomes" id="UP000058857">
    <property type="component" value="Chromosome 1"/>
</dbReference>
<dbReference type="Proteomes" id="UP000058857">
    <property type="component" value="Plasmid lbp2"/>
</dbReference>
<protein>
    <submittedName>
        <fullName evidence="2">Uncharacterized protein</fullName>
    </submittedName>
</protein>
<gene>
    <name evidence="2" type="ORF">LBBP_00356</name>
    <name evidence="3" type="ORF">LBBP_04516</name>
</gene>
<geneLocation type="plasmid" evidence="3 4">
    <name>lbp2</name>
</geneLocation>
<feature type="compositionally biased region" description="Polar residues" evidence="1">
    <location>
        <begin position="13"/>
        <end position="39"/>
    </location>
</feature>
<proteinExistence type="predicted"/>
<organism evidence="2">
    <name type="scientific">Leptospira borgpetersenii serovar Ballum</name>
    <dbReference type="NCBI Taxonomy" id="280505"/>
    <lineage>
        <taxon>Bacteria</taxon>
        <taxon>Pseudomonadati</taxon>
        <taxon>Spirochaetota</taxon>
        <taxon>Spirochaetia</taxon>
        <taxon>Leptospirales</taxon>
        <taxon>Leptospiraceae</taxon>
        <taxon>Leptospira</taxon>
    </lineage>
</organism>
<evidence type="ECO:0000256" key="1">
    <source>
        <dbReference type="SAM" id="MobiDB-lite"/>
    </source>
</evidence>
<evidence type="ECO:0000313" key="4">
    <source>
        <dbReference type="Proteomes" id="UP000058857"/>
    </source>
</evidence>
<dbReference type="EMBL" id="CP012032">
    <property type="protein sequence ID" value="ALO28613.1"/>
    <property type="molecule type" value="Genomic_DNA"/>
</dbReference>